<dbReference type="OrthoDB" id="922982at2"/>
<protein>
    <submittedName>
        <fullName evidence="1">Uncharacterized protein DUF4249</fullName>
    </submittedName>
</protein>
<accession>A0A2P8DW63</accession>
<sequence length="357" mass="40728">MRKPIQRLLLIASLISLMVIGKSCVDALDFIGETVSGQVVIYGLFTDLDSTHIVNVGITRNFGLNQEGLDNALVVLVEENGQVHTFFSAGGGEYRLENFFGTPGKSYGLRVSIGNEVYESEMERMPEINAEDNVDFRFTTQLLADRINIPIFEAFGTSLIPNISEPVFLRWTAEETYFWPLLNPPSVGFPSPEPDPCFIQGMIEANRINLFSSVNSQTRTLELFFGSRNVDDSFLYPFFVTVNQYSINQRTFEYWDRIRIAISNQGGIFDTPPAPVIGNIRNPSNPEERVLGIFEVAKVRKTRVFTTSNEVPFFLPDRCRFVVGKPINEYPIECLDCERRAQGKRTLRRRPYWWVFQ</sequence>
<dbReference type="RefSeq" id="WP_106568644.1">
    <property type="nucleotide sequence ID" value="NZ_PYGF01000013.1"/>
</dbReference>
<gene>
    <name evidence="1" type="ORF">CLV48_11357</name>
</gene>
<evidence type="ECO:0000313" key="1">
    <source>
        <dbReference type="EMBL" id="PSL01463.1"/>
    </source>
</evidence>
<evidence type="ECO:0000313" key="2">
    <source>
        <dbReference type="Proteomes" id="UP000240708"/>
    </source>
</evidence>
<reference evidence="1 2" key="1">
    <citation type="submission" date="2018-03" db="EMBL/GenBank/DDBJ databases">
        <title>Genomic Encyclopedia of Archaeal and Bacterial Type Strains, Phase II (KMG-II): from individual species to whole genera.</title>
        <authorList>
            <person name="Goeker M."/>
        </authorList>
    </citation>
    <scope>NUCLEOTIDE SEQUENCE [LARGE SCALE GENOMIC DNA]</scope>
    <source>
        <strain evidence="1 2">DSM 28057</strain>
    </source>
</reference>
<dbReference type="InterPro" id="IPR025345">
    <property type="entry name" value="DUF4249"/>
</dbReference>
<proteinExistence type="predicted"/>
<keyword evidence="2" id="KW-1185">Reference proteome</keyword>
<organism evidence="1 2">
    <name type="scientific">Cecembia rubra</name>
    <dbReference type="NCBI Taxonomy" id="1485585"/>
    <lineage>
        <taxon>Bacteria</taxon>
        <taxon>Pseudomonadati</taxon>
        <taxon>Bacteroidota</taxon>
        <taxon>Cytophagia</taxon>
        <taxon>Cytophagales</taxon>
        <taxon>Cyclobacteriaceae</taxon>
        <taxon>Cecembia</taxon>
    </lineage>
</organism>
<comment type="caution">
    <text evidence="1">The sequence shown here is derived from an EMBL/GenBank/DDBJ whole genome shotgun (WGS) entry which is preliminary data.</text>
</comment>
<dbReference type="AlphaFoldDB" id="A0A2P8DW63"/>
<dbReference type="Pfam" id="PF14054">
    <property type="entry name" value="DUF4249"/>
    <property type="match status" value="1"/>
</dbReference>
<dbReference type="Proteomes" id="UP000240708">
    <property type="component" value="Unassembled WGS sequence"/>
</dbReference>
<dbReference type="EMBL" id="PYGF01000013">
    <property type="protein sequence ID" value="PSL01463.1"/>
    <property type="molecule type" value="Genomic_DNA"/>
</dbReference>
<name>A0A2P8DW63_9BACT</name>